<dbReference type="RefSeq" id="WP_100003235.1">
    <property type="nucleotide sequence ID" value="NZ_CP017943.1"/>
</dbReference>
<evidence type="ECO:0000256" key="1">
    <source>
        <dbReference type="SAM" id="MobiDB-lite"/>
    </source>
</evidence>
<evidence type="ECO:0000313" key="3">
    <source>
        <dbReference type="Proteomes" id="UP000232163"/>
    </source>
</evidence>
<dbReference type="EMBL" id="MZMT01000044">
    <property type="protein sequence ID" value="PIO43197.1"/>
    <property type="molecule type" value="Genomic_DNA"/>
</dbReference>
<dbReference type="AlphaFoldDB" id="A0A2N9VUM9"/>
<evidence type="ECO:0000313" key="2">
    <source>
        <dbReference type="EMBL" id="PIO43197.1"/>
    </source>
</evidence>
<dbReference type="Proteomes" id="UP000232163">
    <property type="component" value="Unassembled WGS sequence"/>
</dbReference>
<sequence>MKASDSMRHCQPSSAPEEADSQWPSFTDTGAMVRINDRKDREAVRAAVQEEGLNRSSAETGIALETVRTKTENKAHRETRQAAE</sequence>
<name>A0A2N9VUM9_9HYPH</name>
<organism evidence="2 3">
    <name type="scientific">Phyllobacterium zundukense</name>
    <dbReference type="NCBI Taxonomy" id="1867719"/>
    <lineage>
        <taxon>Bacteria</taxon>
        <taxon>Pseudomonadati</taxon>
        <taxon>Pseudomonadota</taxon>
        <taxon>Alphaproteobacteria</taxon>
        <taxon>Hyphomicrobiales</taxon>
        <taxon>Phyllobacteriaceae</taxon>
        <taxon>Phyllobacterium</taxon>
    </lineage>
</organism>
<protein>
    <submittedName>
        <fullName evidence="2">Uncharacterized protein</fullName>
    </submittedName>
</protein>
<accession>A0A2N9VUM9</accession>
<comment type="caution">
    <text evidence="2">The sequence shown here is derived from an EMBL/GenBank/DDBJ whole genome shotgun (WGS) entry which is preliminary data.</text>
</comment>
<reference evidence="2 3" key="1">
    <citation type="journal article" date="2017" name="Int J Environ Stud">
        <title>Does the Miocene-Pliocene relict legume Oxytropis triphylla form nitrogen-fixing nodules with a combination of bacterial strains?</title>
        <authorList>
            <person name="Safronova V."/>
            <person name="Belimov A."/>
            <person name="Sazanova A."/>
            <person name="Kuznetsova I."/>
            <person name="Popova J."/>
            <person name="Andronov E."/>
            <person name="Verkhozina A."/>
            <person name="Tikhonovich I."/>
        </authorList>
    </citation>
    <scope>NUCLEOTIDE SEQUENCE [LARGE SCALE GENOMIC DNA]</scope>
    <source>
        <strain evidence="2 3">Tri-38</strain>
    </source>
</reference>
<dbReference type="OrthoDB" id="7199783at2"/>
<gene>
    <name evidence="2" type="ORF">B5P45_19105</name>
</gene>
<proteinExistence type="predicted"/>
<feature type="region of interest" description="Disordered" evidence="1">
    <location>
        <begin position="1"/>
        <end position="29"/>
    </location>
</feature>
<keyword evidence="3" id="KW-1185">Reference proteome</keyword>
<dbReference type="KEGG" id="pht:BLM14_26975"/>